<evidence type="ECO:0000313" key="3">
    <source>
        <dbReference type="Proteomes" id="UP001162060"/>
    </source>
</evidence>
<protein>
    <submittedName>
        <fullName evidence="2">Uncharacterized protein</fullName>
    </submittedName>
</protein>
<gene>
    <name evidence="2" type="ORF">PM001_LOCUS8417</name>
</gene>
<name>A0AAV1TNV9_9STRA</name>
<dbReference type="AlphaFoldDB" id="A0AAV1TNV9"/>
<sequence>MNAPLPSSADPMSKASTPQSLTKITFGSSGFETELPPQKEGDHPAARSPVSSASEYLLPQEAMILGTTQARVYTAREVSPRSVGLVNPGCS</sequence>
<dbReference type="Proteomes" id="UP001162060">
    <property type="component" value="Unassembled WGS sequence"/>
</dbReference>
<evidence type="ECO:0000256" key="1">
    <source>
        <dbReference type="SAM" id="MobiDB-lite"/>
    </source>
</evidence>
<comment type="caution">
    <text evidence="2">The sequence shown here is derived from an EMBL/GenBank/DDBJ whole genome shotgun (WGS) entry which is preliminary data.</text>
</comment>
<feature type="compositionally biased region" description="Polar residues" evidence="1">
    <location>
        <begin position="14"/>
        <end position="31"/>
    </location>
</feature>
<evidence type="ECO:0000313" key="2">
    <source>
        <dbReference type="EMBL" id="CAK7923267.1"/>
    </source>
</evidence>
<feature type="region of interest" description="Disordered" evidence="1">
    <location>
        <begin position="1"/>
        <end position="54"/>
    </location>
</feature>
<proteinExistence type="predicted"/>
<dbReference type="EMBL" id="CAKLBY020000068">
    <property type="protein sequence ID" value="CAK7923267.1"/>
    <property type="molecule type" value="Genomic_DNA"/>
</dbReference>
<organism evidence="2 3">
    <name type="scientific">Peronospora matthiolae</name>
    <dbReference type="NCBI Taxonomy" id="2874970"/>
    <lineage>
        <taxon>Eukaryota</taxon>
        <taxon>Sar</taxon>
        <taxon>Stramenopiles</taxon>
        <taxon>Oomycota</taxon>
        <taxon>Peronosporomycetes</taxon>
        <taxon>Peronosporales</taxon>
        <taxon>Peronosporaceae</taxon>
        <taxon>Peronospora</taxon>
    </lineage>
</organism>
<accession>A0AAV1TNV9</accession>
<reference evidence="2" key="1">
    <citation type="submission" date="2024-01" db="EMBL/GenBank/DDBJ databases">
        <authorList>
            <person name="Webb A."/>
        </authorList>
    </citation>
    <scope>NUCLEOTIDE SEQUENCE</scope>
    <source>
        <strain evidence="2">Pm1</strain>
    </source>
</reference>